<feature type="region of interest" description="Disordered" evidence="1">
    <location>
        <begin position="56"/>
        <end position="128"/>
    </location>
</feature>
<sequence length="226" mass="25816">EQGRVHRQGGRRRGSHAGSGGAGSGHDLRHRVGRHLGSGSCGGLVLHPRLRQVHQEDAGGPHRAQPAHGQGDRHPGARHRLVHRRQGAEDGHQHLAPQGGGDGRGGGCRGGRGHRRRHRHRHQAERRGQEVVVRRLVRRGHQARQQRLVRFGRRLVSLRLVGHGLVGHQAQLRRRGQELRRRREEEHLQQLRRQRVGGRRFQEHGRHQVRREEEHLVVARRRVVQL</sequence>
<feature type="compositionally biased region" description="Basic residues" evidence="1">
    <location>
        <begin position="111"/>
        <end position="124"/>
    </location>
</feature>
<dbReference type="EMBL" id="CADCTW010000228">
    <property type="protein sequence ID" value="CAA9367557.1"/>
    <property type="molecule type" value="Genomic_DNA"/>
</dbReference>
<feature type="non-terminal residue" evidence="2">
    <location>
        <position position="1"/>
    </location>
</feature>
<feature type="region of interest" description="Disordered" evidence="1">
    <location>
        <begin position="1"/>
        <end position="43"/>
    </location>
</feature>
<dbReference type="AlphaFoldDB" id="A0A6J4MV33"/>
<gene>
    <name evidence="2" type="ORF">AVDCRST_MAG68-5010</name>
</gene>
<evidence type="ECO:0000256" key="1">
    <source>
        <dbReference type="SAM" id="MobiDB-lite"/>
    </source>
</evidence>
<name>A0A6J4MV33_9BACT</name>
<reference evidence="2" key="1">
    <citation type="submission" date="2020-02" db="EMBL/GenBank/DDBJ databases">
        <authorList>
            <person name="Meier V. D."/>
        </authorList>
    </citation>
    <scope>NUCLEOTIDE SEQUENCE</scope>
    <source>
        <strain evidence="2">AVDCRST_MAG68</strain>
    </source>
</reference>
<feature type="non-terminal residue" evidence="2">
    <location>
        <position position="226"/>
    </location>
</feature>
<organism evidence="2">
    <name type="scientific">uncultured Gemmatimonadota bacterium</name>
    <dbReference type="NCBI Taxonomy" id="203437"/>
    <lineage>
        <taxon>Bacteria</taxon>
        <taxon>Pseudomonadati</taxon>
        <taxon>Gemmatimonadota</taxon>
        <taxon>environmental samples</taxon>
    </lineage>
</organism>
<accession>A0A6J4MV33</accession>
<feature type="compositionally biased region" description="Basic residues" evidence="1">
    <location>
        <begin position="1"/>
        <end position="15"/>
    </location>
</feature>
<evidence type="ECO:0000313" key="2">
    <source>
        <dbReference type="EMBL" id="CAA9367557.1"/>
    </source>
</evidence>
<proteinExistence type="predicted"/>
<dbReference type="GO" id="GO:0003677">
    <property type="term" value="F:DNA binding"/>
    <property type="evidence" value="ECO:0007669"/>
    <property type="project" value="UniProtKB-KW"/>
</dbReference>
<feature type="compositionally biased region" description="Gly residues" evidence="1">
    <location>
        <begin position="98"/>
        <end position="110"/>
    </location>
</feature>
<protein>
    <submittedName>
        <fullName evidence="2">DNA-binding protein HU-beta (ACLAME 290)</fullName>
    </submittedName>
</protein>
<keyword evidence="2" id="KW-0238">DNA-binding</keyword>
<feature type="compositionally biased region" description="Basic residues" evidence="1">
    <location>
        <begin position="76"/>
        <end position="85"/>
    </location>
</feature>